<dbReference type="CDD" id="cd00616">
    <property type="entry name" value="AHBA_syn"/>
    <property type="match status" value="1"/>
</dbReference>
<sequence length="374" mass="41112">MIPINKPWLDDDTKQEVLNVLAENSLTSPAKNGGKRVQDFESLLKSYLSVKHVIAVNSGTSAIHASLLSLGIGPGDEVILPSFTFVATANSVVATGAKPVFADINIDDYTIDVDDVEKKITDKTKAIIPVHLYGHTSNLNKLNAIAKANSINIVEDACQSLGSLYNEKQTGTIGNLGCFSFYASKVLTTGEGGAIVTDDDDIYEELLMIRNHGMVNGYDTRVFGLNLRLPELCAAIGISQMRKLNQMLEIRKTNAELLSEGLRGFEHKGILKLPKEPENGKFNWYLFTVGFKENSHRELIKNSLLKAGIGATVYYDPPVHKTPYYDNKNKSSDSSADLLPNTTWAWTHVLSLPVHPLMTTNDLNTIVKTFENTL</sequence>
<dbReference type="Proteomes" id="UP000294299">
    <property type="component" value="Chromosome NFRAN"/>
</dbReference>
<dbReference type="InterPro" id="IPR015422">
    <property type="entry name" value="PyrdxlP-dep_Trfase_small"/>
</dbReference>
<dbReference type="InterPro" id="IPR000653">
    <property type="entry name" value="DegT/StrS_aminotransferase"/>
</dbReference>
<evidence type="ECO:0000313" key="2">
    <source>
        <dbReference type="EMBL" id="VFJ14081.1"/>
    </source>
</evidence>
<dbReference type="EMBL" id="LR216287">
    <property type="protein sequence ID" value="VFJ14081.1"/>
    <property type="molecule type" value="Genomic_DNA"/>
</dbReference>
<keyword evidence="2" id="KW-0808">Transferase</keyword>
<dbReference type="GO" id="GO:0030170">
    <property type="term" value="F:pyridoxal phosphate binding"/>
    <property type="evidence" value="ECO:0007669"/>
    <property type="project" value="TreeGrafter"/>
</dbReference>
<dbReference type="Gene3D" id="3.90.1150.10">
    <property type="entry name" value="Aspartate Aminotransferase, domain 1"/>
    <property type="match status" value="1"/>
</dbReference>
<dbReference type="EC" id="2.6.1.90" evidence="2"/>
<dbReference type="SUPFAM" id="SSF53383">
    <property type="entry name" value="PLP-dependent transferases"/>
    <property type="match status" value="1"/>
</dbReference>
<organism evidence="2 3">
    <name type="scientific">Candidatus Nitrosocosmicus franklandianus</name>
    <dbReference type="NCBI Taxonomy" id="1798806"/>
    <lineage>
        <taxon>Archaea</taxon>
        <taxon>Nitrososphaerota</taxon>
        <taxon>Nitrososphaeria</taxon>
        <taxon>Nitrososphaerales</taxon>
        <taxon>Nitrososphaeraceae</taxon>
        <taxon>Candidatus Nitrosocosmicus</taxon>
    </lineage>
</organism>
<dbReference type="AlphaFoldDB" id="A0A484I8J7"/>
<name>A0A484I8J7_9ARCH</name>
<gene>
    <name evidence="2" type="primary">fdtB</name>
    <name evidence="2" type="ORF">NFRAN_1759</name>
</gene>
<dbReference type="InterPro" id="IPR015424">
    <property type="entry name" value="PyrdxlP-dep_Trfase"/>
</dbReference>
<comment type="similarity">
    <text evidence="1">Belongs to the DegT/DnrJ/EryC1 family.</text>
</comment>
<dbReference type="PANTHER" id="PTHR30244">
    <property type="entry name" value="TRANSAMINASE"/>
    <property type="match status" value="1"/>
</dbReference>
<dbReference type="GO" id="GO:0008483">
    <property type="term" value="F:transaminase activity"/>
    <property type="evidence" value="ECO:0007669"/>
    <property type="project" value="UniProtKB-KW"/>
</dbReference>
<evidence type="ECO:0000256" key="1">
    <source>
        <dbReference type="RuleBase" id="RU004508"/>
    </source>
</evidence>
<keyword evidence="3" id="KW-1185">Reference proteome</keyword>
<reference evidence="2 3" key="1">
    <citation type="submission" date="2019-02" db="EMBL/GenBank/DDBJ databases">
        <authorList>
            <person name="Lehtovirta-Morley E L."/>
        </authorList>
    </citation>
    <scope>NUCLEOTIDE SEQUENCE [LARGE SCALE GENOMIC DNA]</scope>
    <source>
        <strain evidence="2">NFRAN1</strain>
    </source>
</reference>
<dbReference type="KEGG" id="nfn:NFRAN_1759"/>
<dbReference type="OrthoDB" id="10355at2157"/>
<dbReference type="Gene3D" id="3.40.640.10">
    <property type="entry name" value="Type I PLP-dependent aspartate aminotransferase-like (Major domain)"/>
    <property type="match status" value="1"/>
</dbReference>
<accession>A0A484I8J7</accession>
<keyword evidence="2" id="KW-0032">Aminotransferase</keyword>
<dbReference type="GeneID" id="39421072"/>
<keyword evidence="1" id="KW-0663">Pyridoxal phosphate</keyword>
<evidence type="ECO:0000313" key="3">
    <source>
        <dbReference type="Proteomes" id="UP000294299"/>
    </source>
</evidence>
<dbReference type="GO" id="GO:0000271">
    <property type="term" value="P:polysaccharide biosynthetic process"/>
    <property type="evidence" value="ECO:0007669"/>
    <property type="project" value="TreeGrafter"/>
</dbReference>
<proteinExistence type="inferred from homology"/>
<dbReference type="InterPro" id="IPR015421">
    <property type="entry name" value="PyrdxlP-dep_Trfase_major"/>
</dbReference>
<protein>
    <submittedName>
        <fullName evidence="2">dTDP-3-amino-3, 6-dideoxy-alpha-D-galactopyranose transaminase</fullName>
        <ecNumber evidence="2">2.6.1.90</ecNumber>
    </submittedName>
</protein>
<dbReference type="PIRSF" id="PIRSF000390">
    <property type="entry name" value="PLP_StrS"/>
    <property type="match status" value="1"/>
</dbReference>
<dbReference type="RefSeq" id="WP_134484252.1">
    <property type="nucleotide sequence ID" value="NZ_LR216287.1"/>
</dbReference>
<dbReference type="Pfam" id="PF01041">
    <property type="entry name" value="DegT_DnrJ_EryC1"/>
    <property type="match status" value="1"/>
</dbReference>
<dbReference type="PANTHER" id="PTHR30244:SF34">
    <property type="entry name" value="DTDP-4-AMINO-4,6-DIDEOXYGALACTOSE TRANSAMINASE"/>
    <property type="match status" value="1"/>
</dbReference>